<dbReference type="PANTHER" id="PTHR37166">
    <property type="entry name" value="PROTEIN FLAG"/>
    <property type="match status" value="1"/>
</dbReference>
<protein>
    <recommendedName>
        <fullName evidence="2">Flagellar protein FlaG</fullName>
    </recommendedName>
</protein>
<dbReference type="InterPro" id="IPR035924">
    <property type="entry name" value="FlaG-like_sf"/>
</dbReference>
<organism evidence="1">
    <name type="scientific">hydrothermal vent metagenome</name>
    <dbReference type="NCBI Taxonomy" id="652676"/>
    <lineage>
        <taxon>unclassified sequences</taxon>
        <taxon>metagenomes</taxon>
        <taxon>ecological metagenomes</taxon>
    </lineage>
</organism>
<name>A0A3B1A9J0_9ZZZZ</name>
<dbReference type="SUPFAM" id="SSF160214">
    <property type="entry name" value="FlaG-like"/>
    <property type="match status" value="1"/>
</dbReference>
<dbReference type="Gene3D" id="3.30.160.170">
    <property type="entry name" value="FlaG-like"/>
    <property type="match status" value="1"/>
</dbReference>
<gene>
    <name evidence="1" type="ORF">MNBD_GAMMA21-255</name>
</gene>
<reference evidence="1" key="1">
    <citation type="submission" date="2018-06" db="EMBL/GenBank/DDBJ databases">
        <authorList>
            <person name="Zhirakovskaya E."/>
        </authorList>
    </citation>
    <scope>NUCLEOTIDE SEQUENCE</scope>
</reference>
<sequence>MANETIAQIASLVNTRSNGSEISVTRIKDVDVAAIKPPGMDAAASMAQAREASAEQIKVSRESFERVVSELESFVQNSQRNLDFHIDDKTGRVIVSVVDSTNDSVIRQIPSEEMLVLSHRIQEFMDDHQLEMKGMLLELKA</sequence>
<proteinExistence type="predicted"/>
<evidence type="ECO:0008006" key="2">
    <source>
        <dbReference type="Google" id="ProtNLM"/>
    </source>
</evidence>
<accession>A0A3B1A9J0</accession>
<dbReference type="AlphaFoldDB" id="A0A3B1A9J0"/>
<evidence type="ECO:0000313" key="1">
    <source>
        <dbReference type="EMBL" id="VAX00692.1"/>
    </source>
</evidence>
<dbReference type="EMBL" id="UOFR01000078">
    <property type="protein sequence ID" value="VAX00692.1"/>
    <property type="molecule type" value="Genomic_DNA"/>
</dbReference>
<dbReference type="InterPro" id="IPR005186">
    <property type="entry name" value="FlaG"/>
</dbReference>
<dbReference type="PANTHER" id="PTHR37166:SF1">
    <property type="entry name" value="PROTEIN FLAG"/>
    <property type="match status" value="1"/>
</dbReference>
<dbReference type="Pfam" id="PF03646">
    <property type="entry name" value="FlaG"/>
    <property type="match status" value="1"/>
</dbReference>